<evidence type="ECO:0000313" key="3">
    <source>
        <dbReference type="EMBL" id="VYU27629.1"/>
    </source>
</evidence>
<dbReference type="RefSeq" id="WP_007287000.1">
    <property type="nucleotide sequence ID" value="NZ_BAABXU010000001.1"/>
</dbReference>
<dbReference type="Pfam" id="PF01458">
    <property type="entry name" value="SUFBD_core"/>
    <property type="match status" value="1"/>
</dbReference>
<accession>A0A6N3DKI5</accession>
<dbReference type="Proteomes" id="UP001299409">
    <property type="component" value="Unassembled WGS sequence"/>
</dbReference>
<dbReference type="SUPFAM" id="SSF101960">
    <property type="entry name" value="Stabilizer of iron transporter SufD"/>
    <property type="match status" value="1"/>
</dbReference>
<protein>
    <submittedName>
        <fullName evidence="3">FeS cluster assembly protein SufB</fullName>
    </submittedName>
    <submittedName>
        <fullName evidence="2">SufD family Fe-S cluster assembly protein</fullName>
    </submittedName>
</protein>
<evidence type="ECO:0000313" key="2">
    <source>
        <dbReference type="EMBL" id="MCB5446261.1"/>
    </source>
</evidence>
<dbReference type="InterPro" id="IPR000825">
    <property type="entry name" value="SUF_FeS_clus_asmbl_SufBD_core"/>
</dbReference>
<feature type="domain" description="SUF system FeS cluster assembly SufBD core" evidence="1">
    <location>
        <begin position="86"/>
        <end position="304"/>
    </location>
</feature>
<organism evidence="3">
    <name type="scientific">Intestinibacter bartlettii</name>
    <dbReference type="NCBI Taxonomy" id="261299"/>
    <lineage>
        <taxon>Bacteria</taxon>
        <taxon>Bacillati</taxon>
        <taxon>Bacillota</taxon>
        <taxon>Clostridia</taxon>
        <taxon>Peptostreptococcales</taxon>
        <taxon>Peptostreptococcaceae</taxon>
        <taxon>Intestinibacter</taxon>
    </lineage>
</organism>
<dbReference type="AlphaFoldDB" id="A0A6N3DKI5"/>
<evidence type="ECO:0000313" key="4">
    <source>
        <dbReference type="Proteomes" id="UP001299409"/>
    </source>
</evidence>
<proteinExistence type="predicted"/>
<dbReference type="EMBL" id="JAJBMB010000007">
    <property type="protein sequence ID" value="MCB5446261.1"/>
    <property type="molecule type" value="Genomic_DNA"/>
</dbReference>
<sequence length="306" mass="33275">MKDSMLENLLKTIADITGETDGAFNLRKDGVGVIRHSTENIEIKSKEDKPGIDIIVKPHTKGEKVHIPVVITETGVNDLVYNDFFIGEGAEVDIVAGCGIHNCGSSASEHDGIHTFYISKGAKVTYVEKHYGEGEGTGDRILNPTTIVHMEEGSYCEMEMTQIEGVTSTVRETEANLGKDAKLVVTEKLMTHDKQHATSNITANLNGKNSILQIVSRSVAKNDSTQSFHPIAVGNEKCRAHIQCDSIIMDNAKVASIPEIQANHTDAAIIHEAAIGRINNEQLLKLETFGLDEEQAEAVIVEAFLS</sequence>
<dbReference type="PANTHER" id="PTHR30508">
    <property type="entry name" value="FES CLUSTER ASSEMBLY PROTEIN SUF"/>
    <property type="match status" value="1"/>
</dbReference>
<dbReference type="GO" id="GO:0016226">
    <property type="term" value="P:iron-sulfur cluster assembly"/>
    <property type="evidence" value="ECO:0007669"/>
    <property type="project" value="InterPro"/>
</dbReference>
<reference evidence="3" key="1">
    <citation type="submission" date="2019-11" db="EMBL/GenBank/DDBJ databases">
        <authorList>
            <person name="Feng L."/>
        </authorList>
    </citation>
    <scope>NUCLEOTIDE SEQUENCE</scope>
    <source>
        <strain evidence="3">IbartlettiiLFYP30</strain>
    </source>
</reference>
<dbReference type="InterPro" id="IPR037284">
    <property type="entry name" value="SUF_FeS_clus_asmbl_SufBD_sf"/>
</dbReference>
<gene>
    <name evidence="3" type="primary">sufB</name>
    <name evidence="3" type="ORF">IBLFYP30_02218</name>
    <name evidence="2" type="ORF">LIP50_08620</name>
</gene>
<dbReference type="InterPro" id="IPR055346">
    <property type="entry name" value="Fe-S_cluster_assembly_SufBD"/>
</dbReference>
<evidence type="ECO:0000259" key="1">
    <source>
        <dbReference type="Pfam" id="PF01458"/>
    </source>
</evidence>
<dbReference type="GeneID" id="89565067"/>
<keyword evidence="4" id="KW-1185">Reference proteome</keyword>
<dbReference type="EMBL" id="CACRUE010000033">
    <property type="protein sequence ID" value="VYU27629.1"/>
    <property type="molecule type" value="Genomic_DNA"/>
</dbReference>
<reference evidence="2 4" key="2">
    <citation type="submission" date="2021-10" db="EMBL/GenBank/DDBJ databases">
        <title>Collection of gut derived symbiotic bacterial strains cultured from healthy donors.</title>
        <authorList>
            <person name="Lin H."/>
            <person name="Littmann E."/>
            <person name="Claire K."/>
            <person name="Pamer E."/>
        </authorList>
    </citation>
    <scope>NUCLEOTIDE SEQUENCE [LARGE SCALE GENOMIC DNA]</scope>
    <source>
        <strain evidence="2 4">MSK.17.68</strain>
    </source>
</reference>
<name>A0A6N3DKI5_9FIRM</name>
<dbReference type="PANTHER" id="PTHR30508:SF6">
    <property type="entry name" value="UPF0051 PROTEIN MJ0034"/>
    <property type="match status" value="1"/>
</dbReference>